<dbReference type="EC" id="6.3.2.-" evidence="8"/>
<comment type="function">
    <text evidence="8">Catalyzes the addition of an amino acid to the nucleotide precursor UDP-N-acetylmuramoyl-L-alanyl-D-glutamate (UMAG) in the biosynthesis of bacterial cell-wall peptidoglycan.</text>
</comment>
<evidence type="ECO:0000313" key="13">
    <source>
        <dbReference type="EMBL" id="RHJ89429.1"/>
    </source>
</evidence>
<feature type="domain" description="Mur ligase N-terminal catalytic" evidence="10">
    <location>
        <begin position="14"/>
        <end position="62"/>
    </location>
</feature>
<evidence type="ECO:0000313" key="14">
    <source>
        <dbReference type="Proteomes" id="UP000284841"/>
    </source>
</evidence>
<dbReference type="Pfam" id="PF02875">
    <property type="entry name" value="Mur_ligase_C"/>
    <property type="match status" value="1"/>
</dbReference>
<evidence type="ECO:0000256" key="4">
    <source>
        <dbReference type="ARBA" id="ARBA00022960"/>
    </source>
</evidence>
<dbReference type="GO" id="GO:0009252">
    <property type="term" value="P:peptidoglycan biosynthetic process"/>
    <property type="evidence" value="ECO:0007669"/>
    <property type="project" value="UniProtKB-UniRule"/>
</dbReference>
<comment type="pathway">
    <text evidence="1 8 9">Cell wall biogenesis; peptidoglycan biosynthesis.</text>
</comment>
<dbReference type="InterPro" id="IPR013221">
    <property type="entry name" value="Mur_ligase_cen"/>
</dbReference>
<dbReference type="GO" id="GO:0051301">
    <property type="term" value="P:cell division"/>
    <property type="evidence" value="ECO:0007669"/>
    <property type="project" value="UniProtKB-KW"/>
</dbReference>
<comment type="subcellular location">
    <subcellularLocation>
        <location evidence="8 9">Cytoplasm</location>
    </subcellularLocation>
</comment>
<feature type="domain" description="Mur ligase central" evidence="12">
    <location>
        <begin position="100"/>
        <end position="295"/>
    </location>
</feature>
<feature type="binding site" evidence="8">
    <location>
        <position position="176"/>
    </location>
    <ligand>
        <name>UDP-N-acetyl-alpha-D-muramoyl-L-alanyl-D-glutamate</name>
        <dbReference type="ChEBI" id="CHEBI:83900"/>
    </ligand>
</feature>
<keyword evidence="8" id="KW-0547">Nucleotide-binding</keyword>
<feature type="modified residue" description="N6-carboxylysine" evidence="8">
    <location>
        <position position="208"/>
    </location>
</feature>
<evidence type="ECO:0000256" key="6">
    <source>
        <dbReference type="ARBA" id="ARBA00023306"/>
    </source>
</evidence>
<keyword evidence="5 8" id="KW-0573">Peptidoglycan synthesis</keyword>
<dbReference type="GO" id="GO:0000287">
    <property type="term" value="F:magnesium ion binding"/>
    <property type="evidence" value="ECO:0007669"/>
    <property type="project" value="UniProtKB-UniRule"/>
</dbReference>
<dbReference type="SUPFAM" id="SSF63418">
    <property type="entry name" value="MurE/MurF N-terminal domain"/>
    <property type="match status" value="1"/>
</dbReference>
<dbReference type="InterPro" id="IPR004101">
    <property type="entry name" value="Mur_ligase_C"/>
</dbReference>
<feature type="binding site" evidence="8">
    <location>
        <position position="168"/>
    </location>
    <ligand>
        <name>UDP-N-acetyl-alpha-D-muramoyl-L-alanyl-D-glutamate</name>
        <dbReference type="ChEBI" id="CHEBI:83900"/>
    </ligand>
</feature>
<proteinExistence type="inferred from homology"/>
<dbReference type="SUPFAM" id="SSF53623">
    <property type="entry name" value="MurD-like peptide ligases, catalytic domain"/>
    <property type="match status" value="1"/>
</dbReference>
<dbReference type="GO" id="GO:0016881">
    <property type="term" value="F:acid-amino acid ligase activity"/>
    <property type="evidence" value="ECO:0007669"/>
    <property type="project" value="UniProtKB-UniRule"/>
</dbReference>
<dbReference type="Pfam" id="PF01225">
    <property type="entry name" value="Mur_ligase"/>
    <property type="match status" value="1"/>
</dbReference>
<keyword evidence="8" id="KW-0067">ATP-binding</keyword>
<keyword evidence="6 8" id="KW-0131">Cell cycle</keyword>
<dbReference type="Gene3D" id="3.90.190.20">
    <property type="entry name" value="Mur ligase, C-terminal domain"/>
    <property type="match status" value="1"/>
</dbReference>
<accession>A0A415E6T0</accession>
<keyword evidence="3 8" id="KW-0132">Cell division</keyword>
<dbReference type="InterPro" id="IPR005761">
    <property type="entry name" value="UDP-N-AcMur-Glu-dNH2Pim_ligase"/>
</dbReference>
<dbReference type="EMBL" id="QRMS01000001">
    <property type="protein sequence ID" value="RHJ89429.1"/>
    <property type="molecule type" value="Genomic_DNA"/>
</dbReference>
<feature type="binding site" evidence="8">
    <location>
        <begin position="102"/>
        <end position="108"/>
    </location>
    <ligand>
        <name>ATP</name>
        <dbReference type="ChEBI" id="CHEBI:30616"/>
    </ligand>
</feature>
<evidence type="ECO:0000259" key="10">
    <source>
        <dbReference type="Pfam" id="PF01225"/>
    </source>
</evidence>
<comment type="caution">
    <text evidence="8">Lacks conserved residue(s) required for the propagation of feature annotation.</text>
</comment>
<dbReference type="Pfam" id="PF08245">
    <property type="entry name" value="Mur_ligase_M"/>
    <property type="match status" value="1"/>
</dbReference>
<evidence type="ECO:0000256" key="5">
    <source>
        <dbReference type="ARBA" id="ARBA00022984"/>
    </source>
</evidence>
<comment type="caution">
    <text evidence="13">The sequence shown here is derived from an EMBL/GenBank/DDBJ whole genome shotgun (WGS) entry which is preliminary data.</text>
</comment>
<dbReference type="Gene3D" id="3.40.1390.10">
    <property type="entry name" value="MurE/MurF, N-terminal domain"/>
    <property type="match status" value="1"/>
</dbReference>
<evidence type="ECO:0000256" key="9">
    <source>
        <dbReference type="RuleBase" id="RU004135"/>
    </source>
</evidence>
<evidence type="ECO:0000256" key="3">
    <source>
        <dbReference type="ARBA" id="ARBA00022618"/>
    </source>
</evidence>
<dbReference type="STRING" id="1776384.GCA_900086585_02744"/>
<keyword evidence="8" id="KW-0963">Cytoplasm</keyword>
<dbReference type="GO" id="GO:0008360">
    <property type="term" value="P:regulation of cell shape"/>
    <property type="evidence" value="ECO:0007669"/>
    <property type="project" value="UniProtKB-KW"/>
</dbReference>
<dbReference type="Gene3D" id="3.40.1190.10">
    <property type="entry name" value="Mur-like, catalytic domain"/>
    <property type="match status" value="1"/>
</dbReference>
<keyword evidence="14" id="KW-1185">Reference proteome</keyword>
<dbReference type="InterPro" id="IPR035911">
    <property type="entry name" value="MurE/MurF_N"/>
</dbReference>
<name>A0A415E6T0_9FIRM</name>
<keyword evidence="8 13" id="KW-0436">Ligase</keyword>
<dbReference type="GO" id="GO:0071555">
    <property type="term" value="P:cell wall organization"/>
    <property type="evidence" value="ECO:0007669"/>
    <property type="project" value="UniProtKB-KW"/>
</dbReference>
<organism evidence="13 14">
    <name type="scientific">Emergencia timonensis</name>
    <dbReference type="NCBI Taxonomy" id="1776384"/>
    <lineage>
        <taxon>Bacteria</taxon>
        <taxon>Bacillati</taxon>
        <taxon>Bacillota</taxon>
        <taxon>Clostridia</taxon>
        <taxon>Peptostreptococcales</taxon>
        <taxon>Anaerovoracaceae</taxon>
        <taxon>Emergencia</taxon>
    </lineage>
</organism>
<evidence type="ECO:0000256" key="7">
    <source>
        <dbReference type="ARBA" id="ARBA00023316"/>
    </source>
</evidence>
<dbReference type="SUPFAM" id="SSF53244">
    <property type="entry name" value="MurD-like peptide ligases, peptide-binding domain"/>
    <property type="match status" value="1"/>
</dbReference>
<dbReference type="RefSeq" id="WP_118333555.1">
    <property type="nucleotide sequence ID" value="NZ_AP025567.1"/>
</dbReference>
<keyword evidence="7 8" id="KW-0961">Cell wall biogenesis/degradation</keyword>
<dbReference type="InterPro" id="IPR036615">
    <property type="entry name" value="Mur_ligase_C_dom_sf"/>
</dbReference>
<sequence length="475" mass="52500">MLLSEMFEGAPEIEIQGLCIDSRKAKAGDLFFCLKGLEADGHQFAEKACKAGAAAVVHCDELKQCQGVFYIKVDNVNEELNRICDLFNGHPSQKMTVFGVTGTNGKTTTTSIISDVYNKPCGYMGTIAVRYGSVNKIPNLTTPDALEIHENLKEMTDYGMAGVAMEVSSHGLAMGRVDAVDFDVAIFTNLTYDHLDYHKTMENYFEAKKILFKNMKRDGVAVLNADDISFEALAECVSCRYVSYGVNADADYRAENVKLSPDGSVFDLLHDGNRYAVKTNLVALYNIYNLLGAIAGMHEAGMAIEEMLPRLTKISQIEGRMENIAEGQDFHVIVDYAHTPDGFEKVFQYGQEIARGKKIYAVFGCAGKRDKVKRKVLGQIAGKYCDKVFVTEEDPRDERAEEIAAMIMSGIPEGKAVFIADRYEAIEAAVRTAEPGDCVLILGKGDESYMYYQHGRGPWMGDNEAAKKALKRIVK</sequence>
<dbReference type="Proteomes" id="UP000284841">
    <property type="component" value="Unassembled WGS sequence"/>
</dbReference>
<dbReference type="GO" id="GO:0005737">
    <property type="term" value="C:cytoplasm"/>
    <property type="evidence" value="ECO:0007669"/>
    <property type="project" value="UniProtKB-SubCell"/>
</dbReference>
<comment type="PTM">
    <text evidence="8">Carboxylation is probably crucial for Mg(2+) binding and, consequently, for the gamma-phosphate positioning of ATP.</text>
</comment>
<dbReference type="GO" id="GO:0005524">
    <property type="term" value="F:ATP binding"/>
    <property type="evidence" value="ECO:0007669"/>
    <property type="project" value="UniProtKB-UniRule"/>
</dbReference>
<evidence type="ECO:0000259" key="11">
    <source>
        <dbReference type="Pfam" id="PF02875"/>
    </source>
</evidence>
<feature type="binding site" evidence="8">
    <location>
        <position position="22"/>
    </location>
    <ligand>
        <name>UDP-N-acetyl-alpha-D-muramoyl-L-alanyl-D-glutamate</name>
        <dbReference type="ChEBI" id="CHEBI:83900"/>
    </ligand>
</feature>
<comment type="cofactor">
    <cofactor evidence="8">
        <name>Mg(2+)</name>
        <dbReference type="ChEBI" id="CHEBI:18420"/>
    </cofactor>
</comment>
<gene>
    <name evidence="8" type="primary">murE</name>
    <name evidence="13" type="ORF">DW099_02310</name>
</gene>
<evidence type="ECO:0000256" key="8">
    <source>
        <dbReference type="HAMAP-Rule" id="MF_00208"/>
    </source>
</evidence>
<dbReference type="OrthoDB" id="9800958at2"/>
<dbReference type="PANTHER" id="PTHR23135">
    <property type="entry name" value="MUR LIGASE FAMILY MEMBER"/>
    <property type="match status" value="1"/>
</dbReference>
<dbReference type="AlphaFoldDB" id="A0A415E6T0"/>
<keyword evidence="8" id="KW-0460">Magnesium</keyword>
<feature type="domain" description="Mur ligase C-terminal" evidence="11">
    <location>
        <begin position="319"/>
        <end position="445"/>
    </location>
</feature>
<dbReference type="NCBIfam" id="TIGR01085">
    <property type="entry name" value="murE"/>
    <property type="match status" value="1"/>
</dbReference>
<evidence type="ECO:0000259" key="12">
    <source>
        <dbReference type="Pfam" id="PF08245"/>
    </source>
</evidence>
<dbReference type="NCBIfam" id="NF001126">
    <property type="entry name" value="PRK00139.1-4"/>
    <property type="match status" value="1"/>
</dbReference>
<dbReference type="UniPathway" id="UPA00219"/>
<dbReference type="PANTHER" id="PTHR23135:SF4">
    <property type="entry name" value="UDP-N-ACETYLMURAMOYL-L-ALANYL-D-GLUTAMATE--2,6-DIAMINOPIMELATE LIGASE MURE HOMOLOG, CHLOROPLASTIC"/>
    <property type="match status" value="1"/>
</dbReference>
<dbReference type="InterPro" id="IPR036565">
    <property type="entry name" value="Mur-like_cat_sf"/>
</dbReference>
<reference evidence="13 14" key="1">
    <citation type="submission" date="2018-08" db="EMBL/GenBank/DDBJ databases">
        <title>A genome reference for cultivated species of the human gut microbiota.</title>
        <authorList>
            <person name="Zou Y."/>
            <person name="Xue W."/>
            <person name="Luo G."/>
        </authorList>
    </citation>
    <scope>NUCLEOTIDE SEQUENCE [LARGE SCALE GENOMIC DNA]</scope>
    <source>
        <strain evidence="13 14">AM07-24</strain>
    </source>
</reference>
<evidence type="ECO:0000256" key="1">
    <source>
        <dbReference type="ARBA" id="ARBA00004752"/>
    </source>
</evidence>
<keyword evidence="4 8" id="KW-0133">Cell shape</keyword>
<protein>
    <recommendedName>
        <fullName evidence="8">UDP-N-acetylmuramyl-tripeptide synthetase</fullName>
        <ecNumber evidence="8">6.3.2.-</ecNumber>
    </recommendedName>
    <alternativeName>
        <fullName evidence="8">UDP-MurNAc-tripeptide synthetase</fullName>
    </alternativeName>
</protein>
<dbReference type="InterPro" id="IPR000713">
    <property type="entry name" value="Mur_ligase_N"/>
</dbReference>
<comment type="similarity">
    <text evidence="2 8">Belongs to the MurCDEF family. MurE subfamily.</text>
</comment>
<feature type="binding site" evidence="8">
    <location>
        <begin position="141"/>
        <end position="142"/>
    </location>
    <ligand>
        <name>UDP-N-acetyl-alpha-D-muramoyl-L-alanyl-D-glutamate</name>
        <dbReference type="ChEBI" id="CHEBI:83900"/>
    </ligand>
</feature>
<dbReference type="HAMAP" id="MF_00208">
    <property type="entry name" value="MurE"/>
    <property type="match status" value="1"/>
</dbReference>
<evidence type="ECO:0000256" key="2">
    <source>
        <dbReference type="ARBA" id="ARBA00005898"/>
    </source>
</evidence>